<keyword evidence="2" id="KW-1185">Reference proteome</keyword>
<proteinExistence type="predicted"/>
<evidence type="ECO:0000313" key="2">
    <source>
        <dbReference type="Proteomes" id="UP000050668"/>
    </source>
</evidence>
<gene>
    <name evidence="1" type="ORF">AEA09_15295</name>
</gene>
<sequence>MAFNIYYYESNVDCKFCKKHFSTYKVRPNRYKIVEEQTDFMPVYEGLNPLLYEVAVCPHCGYAYHKSMTRTYGPFMELINEIYIKELQKKINICQERTLDDAIVSYKLAYLVSRASMEESLLMANFALKIAWLYRLKNDNKSETHYLFAARDFYSKSFATNQEGEERIQFLHAELSLRLGDIAEAKKGFSRLISDRNISNKYRKLARNCWENYRYDENVIKVDGGIGEVLN</sequence>
<dbReference type="Proteomes" id="UP000050668">
    <property type="component" value="Unassembled WGS sequence"/>
</dbReference>
<dbReference type="Pfam" id="PF09986">
    <property type="entry name" value="DUF2225"/>
    <property type="match status" value="1"/>
</dbReference>
<evidence type="ECO:0000313" key="1">
    <source>
        <dbReference type="EMBL" id="KOS66870.1"/>
    </source>
</evidence>
<accession>A0ABR5JXQ9</accession>
<dbReference type="EMBL" id="LGRV01000005">
    <property type="protein sequence ID" value="KOS66870.1"/>
    <property type="molecule type" value="Genomic_DNA"/>
</dbReference>
<dbReference type="RefSeq" id="WP_053584824.1">
    <property type="nucleotide sequence ID" value="NZ_LGRV01000005.1"/>
</dbReference>
<dbReference type="InterPro" id="IPR018708">
    <property type="entry name" value="DUF2225"/>
</dbReference>
<comment type="caution">
    <text evidence="1">The sequence shown here is derived from an EMBL/GenBank/DDBJ whole genome shotgun (WGS) entry which is preliminary data.</text>
</comment>
<name>A0ABR5JXQ9_9BACI</name>
<organism evidence="1 2">
    <name type="scientific">Lysinibacillus contaminans</name>
    <dbReference type="NCBI Taxonomy" id="1293441"/>
    <lineage>
        <taxon>Bacteria</taxon>
        <taxon>Bacillati</taxon>
        <taxon>Bacillota</taxon>
        <taxon>Bacilli</taxon>
        <taxon>Bacillales</taxon>
        <taxon>Bacillaceae</taxon>
        <taxon>Lysinibacillus</taxon>
    </lineage>
</organism>
<protein>
    <recommendedName>
        <fullName evidence="3">DUF2225 domain-containing protein</fullName>
    </recommendedName>
</protein>
<reference evidence="2" key="1">
    <citation type="submission" date="2015-07" db="EMBL/GenBank/DDBJ databases">
        <title>Fjat-14205 dsm 2895.</title>
        <authorList>
            <person name="Liu B."/>
            <person name="Wang J."/>
            <person name="Zhu Y."/>
            <person name="Liu G."/>
            <person name="Chen Q."/>
            <person name="Chen Z."/>
            <person name="Lan J."/>
            <person name="Che J."/>
            <person name="Ge C."/>
            <person name="Shi H."/>
            <person name="Pan Z."/>
            <person name="Liu X."/>
        </authorList>
    </citation>
    <scope>NUCLEOTIDE SEQUENCE [LARGE SCALE GENOMIC DNA]</scope>
    <source>
        <strain evidence="2">DSM 25560</strain>
    </source>
</reference>
<evidence type="ECO:0008006" key="3">
    <source>
        <dbReference type="Google" id="ProtNLM"/>
    </source>
</evidence>